<gene>
    <name evidence="3" type="ORF">PSQ19_15215</name>
</gene>
<feature type="transmembrane region" description="Helical" evidence="1">
    <location>
        <begin position="120"/>
        <end position="138"/>
    </location>
</feature>
<keyword evidence="1" id="KW-0472">Membrane</keyword>
<dbReference type="PROSITE" id="PS50930">
    <property type="entry name" value="HTH_LYTTR"/>
    <property type="match status" value="1"/>
</dbReference>
<keyword evidence="1" id="KW-0812">Transmembrane</keyword>
<name>A0ABY7YL31_9HYPH</name>
<dbReference type="RefSeq" id="WP_282218425.1">
    <property type="nucleotide sequence ID" value="NZ_CP118246.1"/>
</dbReference>
<proteinExistence type="predicted"/>
<accession>A0ABY7YL31</accession>
<evidence type="ECO:0000256" key="1">
    <source>
        <dbReference type="SAM" id="Phobius"/>
    </source>
</evidence>
<feature type="domain" description="HTH LytTR-type" evidence="2">
    <location>
        <begin position="174"/>
        <end position="258"/>
    </location>
</feature>
<evidence type="ECO:0000313" key="3">
    <source>
        <dbReference type="EMBL" id="WDR02018.1"/>
    </source>
</evidence>
<dbReference type="InterPro" id="IPR007492">
    <property type="entry name" value="LytTR_DNA-bd_dom"/>
</dbReference>
<dbReference type="EMBL" id="CP118246">
    <property type="protein sequence ID" value="WDR02018.1"/>
    <property type="molecule type" value="Genomic_DNA"/>
</dbReference>
<dbReference type="SMART" id="SM00850">
    <property type="entry name" value="LytTR"/>
    <property type="match status" value="1"/>
</dbReference>
<dbReference type="Gene3D" id="2.40.50.1020">
    <property type="entry name" value="LytTr DNA-binding domain"/>
    <property type="match status" value="1"/>
</dbReference>
<keyword evidence="1" id="KW-1133">Transmembrane helix</keyword>
<organism evidence="3 4">
    <name type="scientific">Devosia algicola</name>
    <dbReference type="NCBI Taxonomy" id="3026418"/>
    <lineage>
        <taxon>Bacteria</taxon>
        <taxon>Pseudomonadati</taxon>
        <taxon>Pseudomonadota</taxon>
        <taxon>Alphaproteobacteria</taxon>
        <taxon>Hyphomicrobiales</taxon>
        <taxon>Devosiaceae</taxon>
        <taxon>Devosia</taxon>
    </lineage>
</organism>
<keyword evidence="4" id="KW-1185">Reference proteome</keyword>
<feature type="transmembrane region" description="Helical" evidence="1">
    <location>
        <begin position="84"/>
        <end position="108"/>
    </location>
</feature>
<evidence type="ECO:0000259" key="2">
    <source>
        <dbReference type="PROSITE" id="PS50930"/>
    </source>
</evidence>
<evidence type="ECO:0000313" key="4">
    <source>
        <dbReference type="Proteomes" id="UP001220530"/>
    </source>
</evidence>
<keyword evidence="3" id="KW-0238">DNA-binding</keyword>
<dbReference type="GO" id="GO:0003677">
    <property type="term" value="F:DNA binding"/>
    <property type="evidence" value="ECO:0007669"/>
    <property type="project" value="UniProtKB-KW"/>
</dbReference>
<dbReference type="Proteomes" id="UP001220530">
    <property type="component" value="Chromosome"/>
</dbReference>
<feature type="transmembrane region" description="Helical" evidence="1">
    <location>
        <begin position="52"/>
        <end position="72"/>
    </location>
</feature>
<reference evidence="3 4" key="1">
    <citation type="submission" date="2023-02" db="EMBL/GenBank/DDBJ databases">
        <title>Devosia algicola sp. nov., isolated from the phycosphere of marine algae.</title>
        <authorList>
            <person name="Kim J.M."/>
            <person name="Lee J.K."/>
            <person name="Choi B.J."/>
            <person name="Bayburt H."/>
            <person name="Jeon C.O."/>
        </authorList>
    </citation>
    <scope>NUCLEOTIDE SEQUENCE [LARGE SCALE GENOMIC DNA]</scope>
    <source>
        <strain evidence="3 4">G20-9</strain>
    </source>
</reference>
<dbReference type="Pfam" id="PF04397">
    <property type="entry name" value="LytTR"/>
    <property type="match status" value="1"/>
</dbReference>
<sequence length="259" mass="27756">MSNSPLRFTMREMRAQMTNRATQIVLLGLALVFGLSGPFGTFDALEPLPRLLYWAVVVLSTYAIGTATANLVKFGLTPTGMNPWLLALVEGFVGGVPVALCVLGINLVVMGDLGINPWHLLAYCMIICAGAIIITRLVERARVPVAQTAAAPAPQPPVILQRLPLPQRGKLQQISVADHYVEITTDKGHGLVLMRLGDAIGETGAVEGLQIHRSHWVALDAVARCIRVDGKPMVEMADGTRLPISRSFLPAVKAAGLMP</sequence>
<protein>
    <submittedName>
        <fullName evidence="3">LytTR family DNA-binding domain-containing protein</fullName>
    </submittedName>
</protein>